<evidence type="ECO:0008006" key="10">
    <source>
        <dbReference type="Google" id="ProtNLM"/>
    </source>
</evidence>
<name>A0A2M6XUW0_9BACT</name>
<evidence type="ECO:0000313" key="9">
    <source>
        <dbReference type="Proteomes" id="UP000229784"/>
    </source>
</evidence>
<evidence type="ECO:0000256" key="5">
    <source>
        <dbReference type="ARBA" id="ARBA00022801"/>
    </source>
</evidence>
<keyword evidence="2" id="KW-1277">Toxin-antitoxin system</keyword>
<keyword evidence="6" id="KW-0694">RNA-binding</keyword>
<dbReference type="GO" id="GO:0003729">
    <property type="term" value="F:mRNA binding"/>
    <property type="evidence" value="ECO:0007669"/>
    <property type="project" value="InterPro"/>
</dbReference>
<dbReference type="AlphaFoldDB" id="A0A2M6XUW0"/>
<proteinExistence type="inferred from homology"/>
<reference evidence="9" key="1">
    <citation type="submission" date="2017-09" db="EMBL/GenBank/DDBJ databases">
        <title>Depth-based differentiation of microbial function through sediment-hosted aquifers and enrichment of novel symbionts in the deep terrestrial subsurface.</title>
        <authorList>
            <person name="Probst A.J."/>
            <person name="Ladd B."/>
            <person name="Jarett J.K."/>
            <person name="Geller-Mcgrath D.E."/>
            <person name="Sieber C.M.K."/>
            <person name="Emerson J.B."/>
            <person name="Anantharaman K."/>
            <person name="Thomas B.C."/>
            <person name="Malmstrom R."/>
            <person name="Stieglmeier M."/>
            <person name="Klingl A."/>
            <person name="Woyke T."/>
            <person name="Ryan C.M."/>
            <person name="Banfield J.F."/>
        </authorList>
    </citation>
    <scope>NUCLEOTIDE SEQUENCE [LARGE SCALE GENOMIC DNA]</scope>
</reference>
<dbReference type="SUPFAM" id="SSF54786">
    <property type="entry name" value="YcfA/nrd intein domain"/>
    <property type="match status" value="1"/>
</dbReference>
<evidence type="ECO:0000256" key="6">
    <source>
        <dbReference type="ARBA" id="ARBA00022884"/>
    </source>
</evidence>
<dbReference type="InterPro" id="IPR038570">
    <property type="entry name" value="HicA_sf"/>
</dbReference>
<evidence type="ECO:0000256" key="3">
    <source>
        <dbReference type="ARBA" id="ARBA00022722"/>
    </source>
</evidence>
<keyword evidence="4" id="KW-0255">Endonuclease</keyword>
<dbReference type="GO" id="GO:0004519">
    <property type="term" value="F:endonuclease activity"/>
    <property type="evidence" value="ECO:0007669"/>
    <property type="project" value="UniProtKB-KW"/>
</dbReference>
<dbReference type="Proteomes" id="UP000229784">
    <property type="component" value="Unassembled WGS sequence"/>
</dbReference>
<evidence type="ECO:0000256" key="7">
    <source>
        <dbReference type="ARBA" id="ARBA00023016"/>
    </source>
</evidence>
<dbReference type="EMBL" id="PEXQ01000020">
    <property type="protein sequence ID" value="PIU16196.1"/>
    <property type="molecule type" value="Genomic_DNA"/>
</dbReference>
<dbReference type="Gene3D" id="3.30.920.30">
    <property type="entry name" value="Hypothetical protein"/>
    <property type="match status" value="1"/>
</dbReference>
<comment type="similarity">
    <text evidence="1">Belongs to the HicA mRNA interferase family.</text>
</comment>
<dbReference type="PANTHER" id="PTHR34873">
    <property type="entry name" value="SSR1766 PROTEIN"/>
    <property type="match status" value="1"/>
</dbReference>
<evidence type="ECO:0000256" key="1">
    <source>
        <dbReference type="ARBA" id="ARBA00006620"/>
    </source>
</evidence>
<evidence type="ECO:0000256" key="2">
    <source>
        <dbReference type="ARBA" id="ARBA00022649"/>
    </source>
</evidence>
<accession>A0A2M6XUW0</accession>
<dbReference type="PANTHER" id="PTHR34873:SF3">
    <property type="entry name" value="ADDICTION MODULE TOXIN, HICA FAMILY"/>
    <property type="match status" value="1"/>
</dbReference>
<evidence type="ECO:0000256" key="4">
    <source>
        <dbReference type="ARBA" id="ARBA00022759"/>
    </source>
</evidence>
<organism evidence="8 9">
    <name type="scientific">bacterium (Candidatus Gribaldobacteria) CG08_land_8_20_14_0_20_39_15</name>
    <dbReference type="NCBI Taxonomy" id="2014273"/>
    <lineage>
        <taxon>Bacteria</taxon>
        <taxon>Candidatus Gribaldobacteria</taxon>
    </lineage>
</organism>
<dbReference type="InterPro" id="IPR012933">
    <property type="entry name" value="HicA_mRNA_interferase"/>
</dbReference>
<gene>
    <name evidence="8" type="ORF">COT20_00785</name>
</gene>
<keyword evidence="7" id="KW-0346">Stress response</keyword>
<evidence type="ECO:0000313" key="8">
    <source>
        <dbReference type="EMBL" id="PIU16196.1"/>
    </source>
</evidence>
<dbReference type="Pfam" id="PF07927">
    <property type="entry name" value="HicA_toxin"/>
    <property type="match status" value="1"/>
</dbReference>
<sequence>MPKLPRVKPTQVIRALKRAGFFIDHTTGSHYILYKDDKSNPVTVAIHNKNLKIGTLKSILKQAKLSVEDLKKYLKK</sequence>
<keyword evidence="3" id="KW-0540">Nuclease</keyword>
<protein>
    <recommendedName>
        <fullName evidence="10">Type II toxin-antitoxin system HicA family toxin</fullName>
    </recommendedName>
</protein>
<dbReference type="GO" id="GO:0016787">
    <property type="term" value="F:hydrolase activity"/>
    <property type="evidence" value="ECO:0007669"/>
    <property type="project" value="UniProtKB-KW"/>
</dbReference>
<keyword evidence="5" id="KW-0378">Hydrolase</keyword>
<comment type="caution">
    <text evidence="8">The sequence shown here is derived from an EMBL/GenBank/DDBJ whole genome shotgun (WGS) entry which is preliminary data.</text>
</comment>